<feature type="non-terminal residue" evidence="15">
    <location>
        <position position="1"/>
    </location>
</feature>
<keyword evidence="5 11" id="KW-0479">Metal-binding</keyword>
<feature type="coiled-coil region" evidence="12">
    <location>
        <begin position="132"/>
        <end position="166"/>
    </location>
</feature>
<accession>A0AA35RAZ5</accession>
<feature type="domain" description="TRAF-type" evidence="14">
    <location>
        <begin position="1"/>
        <end position="33"/>
    </location>
</feature>
<dbReference type="EMBL" id="CASHTH010000817">
    <property type="protein sequence ID" value="CAI8008115.1"/>
    <property type="molecule type" value="Genomic_DNA"/>
</dbReference>
<dbReference type="InterPro" id="IPR049342">
    <property type="entry name" value="TRAF1-6_MATH_dom"/>
</dbReference>
<sequence>HHEGECELYPQPCEQCSQLVTRRDLDRHLEESCSLLRCKVCHTLVDRETTKEVIDGKLGKLHFSDPKIAFEHSHHLTKQIELISTQTGQSEDVEYLKENAVPKTKIVELERKMDMALTRMNVLESGRESEGVVTMKTLLQEMQRTIKNQNNKIEGQARDIARLTSKLEVAATKGPSNESLVRMDFPRSTGLSTQEQLTSEPSYADSRMLQVMKSVEELQRTTSGMRVHISELELQLQASLASTHTGSFLWRIPEVARRKRDAFEGRITSIYSPPFYSGRNGYKMCIRAYLNGDGIGFNTHLSVFFVLMRGEYDPLLKWPFESKVSLVLVDQSMRQHIIQTFKPSPDSSSFQRPKSDMNVASGCPQFVKLSILDEGNYVKNDVLFLKCIVDTSKIVHP</sequence>
<dbReference type="GO" id="GO:0008270">
    <property type="term" value="F:zinc ion binding"/>
    <property type="evidence" value="ECO:0007669"/>
    <property type="project" value="UniProtKB-KW"/>
</dbReference>
<evidence type="ECO:0000259" key="14">
    <source>
        <dbReference type="PROSITE" id="PS50145"/>
    </source>
</evidence>
<keyword evidence="3" id="KW-1017">Isopeptide bond</keyword>
<dbReference type="PIRSF" id="PIRSF015614">
    <property type="entry name" value="TRAF"/>
    <property type="match status" value="1"/>
</dbReference>
<feature type="zinc finger region" description="TRAF-type" evidence="11">
    <location>
        <begin position="1"/>
        <end position="33"/>
    </location>
</feature>
<dbReference type="GO" id="GO:0007165">
    <property type="term" value="P:signal transduction"/>
    <property type="evidence" value="ECO:0007669"/>
    <property type="project" value="InterPro"/>
</dbReference>
<dbReference type="GO" id="GO:0043122">
    <property type="term" value="P:regulation of canonical NF-kappaB signal transduction"/>
    <property type="evidence" value="ECO:0007669"/>
    <property type="project" value="TreeGrafter"/>
</dbReference>
<dbReference type="GO" id="GO:0006915">
    <property type="term" value="P:apoptotic process"/>
    <property type="evidence" value="ECO:0007669"/>
    <property type="project" value="UniProtKB-KW"/>
</dbReference>
<dbReference type="InterPro" id="IPR012227">
    <property type="entry name" value="TNF_rcpt-assoc_TRAF_met"/>
</dbReference>
<dbReference type="PROSITE" id="PS50145">
    <property type="entry name" value="ZF_TRAF"/>
    <property type="match status" value="1"/>
</dbReference>
<dbReference type="Pfam" id="PF21355">
    <property type="entry name" value="TRAF-mep_MATH"/>
    <property type="match status" value="1"/>
</dbReference>
<dbReference type="AlphaFoldDB" id="A0AA35RAZ5"/>
<proteinExistence type="predicted"/>
<evidence type="ECO:0000256" key="2">
    <source>
        <dbReference type="ARBA" id="ARBA00022490"/>
    </source>
</evidence>
<evidence type="ECO:0000256" key="6">
    <source>
        <dbReference type="ARBA" id="ARBA00022737"/>
    </source>
</evidence>
<keyword evidence="9" id="KW-0832">Ubl conjugation</keyword>
<evidence type="ECO:0000256" key="1">
    <source>
        <dbReference type="ARBA" id="ARBA00004496"/>
    </source>
</evidence>
<dbReference type="Gene3D" id="2.60.210.10">
    <property type="entry name" value="Apoptosis, Tumor Necrosis Factor Receptor Associated Protein 2, Chain A"/>
    <property type="match status" value="1"/>
</dbReference>
<dbReference type="GO" id="GO:0005737">
    <property type="term" value="C:cytoplasm"/>
    <property type="evidence" value="ECO:0007669"/>
    <property type="project" value="UniProtKB-SubCell"/>
</dbReference>
<keyword evidence="2" id="KW-0963">Cytoplasm</keyword>
<comment type="caution">
    <text evidence="15">The sequence shown here is derived from an EMBL/GenBank/DDBJ whole genome shotgun (WGS) entry which is preliminary data.</text>
</comment>
<organism evidence="15 16">
    <name type="scientific">Geodia barretti</name>
    <name type="common">Barrett's horny sponge</name>
    <dbReference type="NCBI Taxonomy" id="519541"/>
    <lineage>
        <taxon>Eukaryota</taxon>
        <taxon>Metazoa</taxon>
        <taxon>Porifera</taxon>
        <taxon>Demospongiae</taxon>
        <taxon>Heteroscleromorpha</taxon>
        <taxon>Tetractinellida</taxon>
        <taxon>Astrophorina</taxon>
        <taxon>Geodiidae</taxon>
        <taxon>Geodia</taxon>
    </lineage>
</organism>
<keyword evidence="7 11" id="KW-0863">Zinc-finger</keyword>
<gene>
    <name evidence="15" type="ORF">GBAR_LOCUS5605</name>
</gene>
<protein>
    <submittedName>
        <fullName evidence="15">TNF receptor-associated factor 3</fullName>
    </submittedName>
</protein>
<dbReference type="GO" id="GO:0005164">
    <property type="term" value="F:tumor necrosis factor receptor binding"/>
    <property type="evidence" value="ECO:0007669"/>
    <property type="project" value="TreeGrafter"/>
</dbReference>
<keyword evidence="6" id="KW-0677">Repeat</keyword>
<comment type="subcellular location">
    <subcellularLocation>
        <location evidence="1">Cytoplasm</location>
    </subcellularLocation>
</comment>
<dbReference type="PROSITE" id="PS50144">
    <property type="entry name" value="MATH"/>
    <property type="match status" value="1"/>
</dbReference>
<dbReference type="Gene3D" id="3.30.40.10">
    <property type="entry name" value="Zinc/RING finger domain, C3HC4 (zinc finger)"/>
    <property type="match status" value="1"/>
</dbReference>
<dbReference type="PANTHER" id="PTHR10131">
    <property type="entry name" value="TNF RECEPTOR ASSOCIATED FACTOR"/>
    <property type="match status" value="1"/>
</dbReference>
<dbReference type="InterPro" id="IPR013083">
    <property type="entry name" value="Znf_RING/FYVE/PHD"/>
</dbReference>
<keyword evidence="10 12" id="KW-0175">Coiled coil</keyword>
<evidence type="ECO:0000259" key="13">
    <source>
        <dbReference type="PROSITE" id="PS50144"/>
    </source>
</evidence>
<evidence type="ECO:0000256" key="7">
    <source>
        <dbReference type="ARBA" id="ARBA00022771"/>
    </source>
</evidence>
<reference evidence="15" key="1">
    <citation type="submission" date="2023-03" db="EMBL/GenBank/DDBJ databases">
        <authorList>
            <person name="Steffen K."/>
            <person name="Cardenas P."/>
        </authorList>
    </citation>
    <scope>NUCLEOTIDE SEQUENCE</scope>
</reference>
<dbReference type="Proteomes" id="UP001174909">
    <property type="component" value="Unassembled WGS sequence"/>
</dbReference>
<keyword evidence="16" id="KW-1185">Reference proteome</keyword>
<keyword evidence="8 11" id="KW-0862">Zinc</keyword>
<keyword evidence="15" id="KW-0675">Receptor</keyword>
<evidence type="ECO:0000313" key="16">
    <source>
        <dbReference type="Proteomes" id="UP001174909"/>
    </source>
</evidence>
<dbReference type="PANTHER" id="PTHR10131:SF138">
    <property type="entry name" value="RE66324P"/>
    <property type="match status" value="1"/>
</dbReference>
<evidence type="ECO:0000256" key="3">
    <source>
        <dbReference type="ARBA" id="ARBA00022499"/>
    </source>
</evidence>
<keyword evidence="4" id="KW-0053">Apoptosis</keyword>
<evidence type="ECO:0000256" key="8">
    <source>
        <dbReference type="ARBA" id="ARBA00022833"/>
    </source>
</evidence>
<dbReference type="GO" id="GO:0009898">
    <property type="term" value="C:cytoplasmic side of plasma membrane"/>
    <property type="evidence" value="ECO:0007669"/>
    <property type="project" value="TreeGrafter"/>
</dbReference>
<evidence type="ECO:0000256" key="5">
    <source>
        <dbReference type="ARBA" id="ARBA00022723"/>
    </source>
</evidence>
<evidence type="ECO:0000256" key="4">
    <source>
        <dbReference type="ARBA" id="ARBA00022703"/>
    </source>
</evidence>
<evidence type="ECO:0000313" key="15">
    <source>
        <dbReference type="EMBL" id="CAI8008115.1"/>
    </source>
</evidence>
<dbReference type="GO" id="GO:0042981">
    <property type="term" value="P:regulation of apoptotic process"/>
    <property type="evidence" value="ECO:0007669"/>
    <property type="project" value="InterPro"/>
</dbReference>
<evidence type="ECO:0000256" key="11">
    <source>
        <dbReference type="PROSITE-ProRule" id="PRU00207"/>
    </source>
</evidence>
<evidence type="ECO:0000256" key="10">
    <source>
        <dbReference type="ARBA" id="ARBA00023054"/>
    </source>
</evidence>
<evidence type="ECO:0000256" key="9">
    <source>
        <dbReference type="ARBA" id="ARBA00022843"/>
    </source>
</evidence>
<dbReference type="InterPro" id="IPR001293">
    <property type="entry name" value="Znf_TRAF"/>
</dbReference>
<dbReference type="SMART" id="SM00061">
    <property type="entry name" value="MATH"/>
    <property type="match status" value="1"/>
</dbReference>
<dbReference type="InterPro" id="IPR002083">
    <property type="entry name" value="MATH/TRAF_dom"/>
</dbReference>
<evidence type="ECO:0000256" key="12">
    <source>
        <dbReference type="SAM" id="Coils"/>
    </source>
</evidence>
<dbReference type="FunFam" id="2.60.210.10:FF:000001">
    <property type="entry name" value="TNF receptor-associated factor"/>
    <property type="match status" value="1"/>
</dbReference>
<dbReference type="SUPFAM" id="SSF49599">
    <property type="entry name" value="TRAF domain-like"/>
    <property type="match status" value="1"/>
</dbReference>
<dbReference type="InterPro" id="IPR008974">
    <property type="entry name" value="TRAF-like"/>
</dbReference>
<feature type="domain" description="MATH" evidence="13">
    <location>
        <begin position="245"/>
        <end position="389"/>
    </location>
</feature>
<name>A0AA35RAZ5_GEOBA</name>